<comment type="caution">
    <text evidence="6">The sequence shown here is derived from an EMBL/GenBank/DDBJ whole genome shotgun (WGS) entry which is preliminary data.</text>
</comment>
<dbReference type="InterPro" id="IPR009598">
    <property type="entry name" value="BCALP"/>
</dbReference>
<feature type="transmembrane region" description="Helical" evidence="5">
    <location>
        <begin position="20"/>
        <end position="48"/>
    </location>
</feature>
<dbReference type="SMART" id="SM01396">
    <property type="entry name" value="BC10"/>
    <property type="match status" value="1"/>
</dbReference>
<evidence type="ECO:0000256" key="2">
    <source>
        <dbReference type="ARBA" id="ARBA00022692"/>
    </source>
</evidence>
<evidence type="ECO:0000313" key="7">
    <source>
        <dbReference type="Proteomes" id="UP000275385"/>
    </source>
</evidence>
<reference evidence="6 7" key="1">
    <citation type="submission" date="2018-08" db="EMBL/GenBank/DDBJ databases">
        <title>Draft genome of the lignicolous fungus Coniochaeta pulveracea.</title>
        <authorList>
            <person name="Borstlap C.J."/>
            <person name="De Witt R.N."/>
            <person name="Botha A."/>
            <person name="Volschenk H."/>
        </authorList>
    </citation>
    <scope>NUCLEOTIDE SEQUENCE [LARGE SCALE GENOMIC DNA]</scope>
    <source>
        <strain evidence="6 7">CAB683</strain>
    </source>
</reference>
<evidence type="ECO:0000256" key="1">
    <source>
        <dbReference type="ARBA" id="ARBA00004370"/>
    </source>
</evidence>
<dbReference type="AlphaFoldDB" id="A0A420Y9Z8"/>
<dbReference type="PANTHER" id="PTHR13259">
    <property type="entry name" value="BLADDER CANCER 10 KD PROTEIN HOMOLOG"/>
    <property type="match status" value="1"/>
</dbReference>
<comment type="subcellular location">
    <subcellularLocation>
        <location evidence="1">Membrane</location>
    </subcellularLocation>
</comment>
<evidence type="ECO:0000256" key="4">
    <source>
        <dbReference type="ARBA" id="ARBA00023136"/>
    </source>
</evidence>
<evidence type="ECO:0000313" key="6">
    <source>
        <dbReference type="EMBL" id="RKU44692.1"/>
    </source>
</evidence>
<evidence type="ECO:0000256" key="5">
    <source>
        <dbReference type="SAM" id="Phobius"/>
    </source>
</evidence>
<dbReference type="GO" id="GO:0016020">
    <property type="term" value="C:membrane"/>
    <property type="evidence" value="ECO:0007669"/>
    <property type="project" value="UniProtKB-SubCell"/>
</dbReference>
<accession>A0A420Y9Z8</accession>
<keyword evidence="2 5" id="KW-0812">Transmembrane</keyword>
<dbReference type="PANTHER" id="PTHR13259:SF1">
    <property type="entry name" value="BLADDER CANCER-ASSOCIATED PROTEIN"/>
    <property type="match status" value="1"/>
</dbReference>
<keyword evidence="3 5" id="KW-1133">Transmembrane helix</keyword>
<organism evidence="6 7">
    <name type="scientific">Coniochaeta pulveracea</name>
    <dbReference type="NCBI Taxonomy" id="177199"/>
    <lineage>
        <taxon>Eukaryota</taxon>
        <taxon>Fungi</taxon>
        <taxon>Dikarya</taxon>
        <taxon>Ascomycota</taxon>
        <taxon>Pezizomycotina</taxon>
        <taxon>Sordariomycetes</taxon>
        <taxon>Sordariomycetidae</taxon>
        <taxon>Coniochaetales</taxon>
        <taxon>Coniochaetaceae</taxon>
        <taxon>Coniochaeta</taxon>
    </lineage>
</organism>
<evidence type="ECO:0000256" key="3">
    <source>
        <dbReference type="ARBA" id="ARBA00022989"/>
    </source>
</evidence>
<dbReference type="EMBL" id="QVQW01000028">
    <property type="protein sequence ID" value="RKU44692.1"/>
    <property type="molecule type" value="Genomic_DNA"/>
</dbReference>
<dbReference type="Pfam" id="PF06726">
    <property type="entry name" value="BC10"/>
    <property type="match status" value="1"/>
</dbReference>
<name>A0A420Y9Z8_9PEZI</name>
<keyword evidence="7" id="KW-1185">Reference proteome</keyword>
<protein>
    <submittedName>
        <fullName evidence="6">Uncharacterized protein</fullName>
    </submittedName>
</protein>
<keyword evidence="4 5" id="KW-0472">Membrane</keyword>
<proteinExistence type="predicted"/>
<dbReference type="Proteomes" id="UP000275385">
    <property type="component" value="Unassembled WGS sequence"/>
</dbReference>
<sequence>MFCLRSWLPLLFIPTNASPAFIFLFFVCTYFLNRPCVYCSFLLLILFLTSCNWSDRCFFDFSSNWFQPRPGASYIFVPTSTGWFGRKAVDLGPAAAERLNRTVPEVVADMVNTTAGAYTGAVTAQFERTRAEWTGLGMEWLRSLLGRREWRIDCLDVNIRL</sequence>
<gene>
    <name evidence="6" type="ORF">DL546_005552</name>
</gene>
<dbReference type="OrthoDB" id="5563033at2759"/>